<dbReference type="SMART" id="SM00729">
    <property type="entry name" value="Elp3"/>
    <property type="match status" value="1"/>
</dbReference>
<proteinExistence type="inferred from homology"/>
<dbReference type="Proteomes" id="UP000594464">
    <property type="component" value="Chromosome"/>
</dbReference>
<dbReference type="InterPro" id="IPR058240">
    <property type="entry name" value="rSAM_sf"/>
</dbReference>
<dbReference type="InterPro" id="IPR005839">
    <property type="entry name" value="Methylthiotransferase"/>
</dbReference>
<dbReference type="PROSITE" id="PS51918">
    <property type="entry name" value="RADICAL_SAM"/>
    <property type="match status" value="1"/>
</dbReference>
<dbReference type="Gene3D" id="3.40.50.12160">
    <property type="entry name" value="Methylthiotransferase, N-terminal domain"/>
    <property type="match status" value="1"/>
</dbReference>
<evidence type="ECO:0000259" key="17">
    <source>
        <dbReference type="PROSITE" id="PS51918"/>
    </source>
</evidence>
<dbReference type="GO" id="GO:0035598">
    <property type="term" value="F:tRNA (N(6)-L-threonylcarbamoyladenosine(37)-C(2))-methylthiotransferase activity"/>
    <property type="evidence" value="ECO:0007669"/>
    <property type="project" value="UniProtKB-EC"/>
</dbReference>
<protein>
    <recommendedName>
        <fullName evidence="15">Threonylcarbamoyladenosine tRNA methylthiotransferase MtaB</fullName>
        <ecNumber evidence="3">2.8.4.5</ecNumber>
    </recommendedName>
    <alternativeName>
        <fullName evidence="12">tRNA-t(6)A37 methylthiotransferase</fullName>
    </alternativeName>
</protein>
<dbReference type="GO" id="GO:0051539">
    <property type="term" value="F:4 iron, 4 sulfur cluster binding"/>
    <property type="evidence" value="ECO:0007669"/>
    <property type="project" value="UniProtKB-KW"/>
</dbReference>
<evidence type="ECO:0000313" key="18">
    <source>
        <dbReference type="EMBL" id="QPJ66370.1"/>
    </source>
</evidence>
<dbReference type="PANTHER" id="PTHR11918">
    <property type="entry name" value="RADICAL SAM PROTEINS"/>
    <property type="match status" value="1"/>
</dbReference>
<dbReference type="EC" id="2.8.4.5" evidence="3"/>
<feature type="domain" description="Radical SAM core" evidence="17">
    <location>
        <begin position="150"/>
        <end position="380"/>
    </location>
</feature>
<evidence type="ECO:0000256" key="11">
    <source>
        <dbReference type="ARBA" id="ARBA00023014"/>
    </source>
</evidence>
<comment type="cofactor">
    <cofactor evidence="1">
        <name>[4Fe-4S] cluster</name>
        <dbReference type="ChEBI" id="CHEBI:49883"/>
    </cofactor>
</comment>
<evidence type="ECO:0000256" key="14">
    <source>
        <dbReference type="ARBA" id="ARBA00061574"/>
    </source>
</evidence>
<evidence type="ECO:0000256" key="7">
    <source>
        <dbReference type="ARBA" id="ARBA00022691"/>
    </source>
</evidence>
<dbReference type="SUPFAM" id="SSF102114">
    <property type="entry name" value="Radical SAM enzymes"/>
    <property type="match status" value="1"/>
</dbReference>
<keyword evidence="9" id="KW-0479">Metal-binding</keyword>
<dbReference type="SFLD" id="SFLDS00029">
    <property type="entry name" value="Radical_SAM"/>
    <property type="match status" value="1"/>
</dbReference>
<dbReference type="InterPro" id="IPR006638">
    <property type="entry name" value="Elp3/MiaA/NifB-like_rSAM"/>
</dbReference>
<evidence type="ECO:0000256" key="15">
    <source>
        <dbReference type="ARBA" id="ARBA00069898"/>
    </source>
</evidence>
<dbReference type="NCBIfam" id="TIGR00089">
    <property type="entry name" value="MiaB/RimO family radical SAM methylthiotransferase"/>
    <property type="match status" value="1"/>
</dbReference>
<dbReference type="PROSITE" id="PS01278">
    <property type="entry name" value="MTTASE_RADICAL"/>
    <property type="match status" value="1"/>
</dbReference>
<evidence type="ECO:0000256" key="2">
    <source>
        <dbReference type="ARBA" id="ARBA00002399"/>
    </source>
</evidence>
<gene>
    <name evidence="18" type="primary">mtaB</name>
    <name evidence="18" type="ORF">G3M78_13585</name>
</gene>
<evidence type="ECO:0000256" key="1">
    <source>
        <dbReference type="ARBA" id="ARBA00001966"/>
    </source>
</evidence>
<dbReference type="PANTHER" id="PTHR11918:SF45">
    <property type="entry name" value="THREONYLCARBAMOYLADENOSINE TRNA METHYLTHIOTRANSFERASE"/>
    <property type="match status" value="1"/>
</dbReference>
<feature type="domain" description="MTTase N-terminal" evidence="16">
    <location>
        <begin position="6"/>
        <end position="118"/>
    </location>
</feature>
<evidence type="ECO:0000256" key="8">
    <source>
        <dbReference type="ARBA" id="ARBA00022694"/>
    </source>
</evidence>
<dbReference type="SFLD" id="SFLDG01082">
    <property type="entry name" value="B12-binding_domain_containing"/>
    <property type="match status" value="1"/>
</dbReference>
<keyword evidence="11" id="KW-0411">Iron-sulfur</keyword>
<comment type="similarity">
    <text evidence="14">Belongs to the methylthiotransferase family. MtaB subfamily.</text>
</comment>
<keyword evidence="8" id="KW-0819">tRNA processing</keyword>
<accession>A0A7T0C4K7</accession>
<dbReference type="Pfam" id="PF04055">
    <property type="entry name" value="Radical_SAM"/>
    <property type="match status" value="1"/>
</dbReference>
<dbReference type="InterPro" id="IPR013848">
    <property type="entry name" value="Methylthiotransferase_N"/>
</dbReference>
<evidence type="ECO:0000259" key="16">
    <source>
        <dbReference type="PROSITE" id="PS51449"/>
    </source>
</evidence>
<dbReference type="CDD" id="cd01335">
    <property type="entry name" value="Radical_SAM"/>
    <property type="match status" value="1"/>
</dbReference>
<dbReference type="Gene3D" id="3.80.30.20">
    <property type="entry name" value="tm_1862 like domain"/>
    <property type="match status" value="1"/>
</dbReference>
<evidence type="ECO:0000256" key="13">
    <source>
        <dbReference type="ARBA" id="ARBA00051661"/>
    </source>
</evidence>
<evidence type="ECO:0000256" key="5">
    <source>
        <dbReference type="ARBA" id="ARBA00022490"/>
    </source>
</evidence>
<organism evidence="18 19">
    <name type="scientific">Candidatus Nitrohelix vancouverensis</name>
    <dbReference type="NCBI Taxonomy" id="2705534"/>
    <lineage>
        <taxon>Bacteria</taxon>
        <taxon>Pseudomonadati</taxon>
        <taxon>Nitrospinota/Tectimicrobiota group</taxon>
        <taxon>Nitrospinota</taxon>
        <taxon>Nitrospinia</taxon>
        <taxon>Nitrospinales</taxon>
        <taxon>Nitrospinaceae</taxon>
        <taxon>Candidatus Nitrohelix</taxon>
    </lineage>
</organism>
<dbReference type="FunFam" id="3.40.50.12160:FF:000004">
    <property type="entry name" value="Threonylcarbamoyladenosine tRNA methylthiotransferase MtaB"/>
    <property type="match status" value="1"/>
</dbReference>
<dbReference type="PROSITE" id="PS51449">
    <property type="entry name" value="MTTASE_N"/>
    <property type="match status" value="1"/>
</dbReference>
<comment type="function">
    <text evidence="2">Catalyzes the methylthiolation of N6-threonylcarbamoyladenosine (t(6)A), leading to the formation of 2-methylthio-N6-threonylcarbamoyladenosine (ms(2)t(6)A) at position 37 in tRNAs that read codons beginning with adenine.</text>
</comment>
<evidence type="ECO:0000256" key="3">
    <source>
        <dbReference type="ARBA" id="ARBA00013273"/>
    </source>
</evidence>
<evidence type="ECO:0000256" key="9">
    <source>
        <dbReference type="ARBA" id="ARBA00022723"/>
    </source>
</evidence>
<dbReference type="NCBIfam" id="TIGR01579">
    <property type="entry name" value="MiaB-like-C"/>
    <property type="match status" value="1"/>
</dbReference>
<keyword evidence="7" id="KW-0949">S-adenosyl-L-methionine</keyword>
<evidence type="ECO:0000256" key="4">
    <source>
        <dbReference type="ARBA" id="ARBA00022485"/>
    </source>
</evidence>
<dbReference type="InterPro" id="IPR006467">
    <property type="entry name" value="MiaB-like_bact"/>
</dbReference>
<keyword evidence="6 18" id="KW-0808">Transferase</keyword>
<reference evidence="19" key="1">
    <citation type="submission" date="2020-02" db="EMBL/GenBank/DDBJ databases">
        <title>Genomic and physiological characterization of two novel Nitrospinaceae genera.</title>
        <authorList>
            <person name="Mueller A.J."/>
            <person name="Jung M.-Y."/>
            <person name="Strachan C.R."/>
            <person name="Herbold C.W."/>
            <person name="Kirkegaard R.H."/>
            <person name="Daims H."/>
        </authorList>
    </citation>
    <scope>NUCLEOTIDE SEQUENCE [LARGE SCALE GENOMIC DNA]</scope>
</reference>
<evidence type="ECO:0000313" key="19">
    <source>
        <dbReference type="Proteomes" id="UP000594464"/>
    </source>
</evidence>
<keyword evidence="10" id="KW-0408">Iron</keyword>
<dbReference type="AlphaFoldDB" id="A0A7T0C4K7"/>
<dbReference type="InterPro" id="IPR038135">
    <property type="entry name" value="Methylthiotransferase_N_sf"/>
</dbReference>
<evidence type="ECO:0000256" key="12">
    <source>
        <dbReference type="ARBA" id="ARBA00031213"/>
    </source>
</evidence>
<dbReference type="SFLD" id="SFLDG01061">
    <property type="entry name" value="methylthiotransferase"/>
    <property type="match status" value="1"/>
</dbReference>
<dbReference type="EMBL" id="CP048620">
    <property type="protein sequence ID" value="QPJ66370.1"/>
    <property type="molecule type" value="Genomic_DNA"/>
</dbReference>
<dbReference type="GO" id="GO:0046872">
    <property type="term" value="F:metal ion binding"/>
    <property type="evidence" value="ECO:0007669"/>
    <property type="project" value="UniProtKB-KW"/>
</dbReference>
<dbReference type="Pfam" id="PF00919">
    <property type="entry name" value="UPF0004"/>
    <property type="match status" value="1"/>
</dbReference>
<dbReference type="KEGG" id="nva:G3M78_13585"/>
<keyword evidence="4" id="KW-0004">4Fe-4S</keyword>
<dbReference type="InterPro" id="IPR007197">
    <property type="entry name" value="rSAM"/>
</dbReference>
<evidence type="ECO:0000256" key="10">
    <source>
        <dbReference type="ARBA" id="ARBA00023004"/>
    </source>
</evidence>
<name>A0A7T0C4K7_9BACT</name>
<dbReference type="FunFam" id="3.80.30.20:FF:000001">
    <property type="entry name" value="tRNA-2-methylthio-N(6)-dimethylallyladenosine synthase 2"/>
    <property type="match status" value="1"/>
</dbReference>
<evidence type="ECO:0000256" key="6">
    <source>
        <dbReference type="ARBA" id="ARBA00022679"/>
    </source>
</evidence>
<keyword evidence="5" id="KW-0963">Cytoplasm</keyword>
<dbReference type="InterPro" id="IPR020612">
    <property type="entry name" value="Methylthiotransferase_CS"/>
</dbReference>
<dbReference type="InterPro" id="IPR023404">
    <property type="entry name" value="rSAM_horseshoe"/>
</dbReference>
<comment type="catalytic activity">
    <reaction evidence="13">
        <text>N(6)-L-threonylcarbamoyladenosine(37) in tRNA + (sulfur carrier)-SH + AH2 + 2 S-adenosyl-L-methionine = 2-methylsulfanyl-N(6)-L-threonylcarbamoyladenosine(37) in tRNA + (sulfur carrier)-H + 5'-deoxyadenosine + L-methionine + A + S-adenosyl-L-homocysteine + 2 H(+)</text>
        <dbReference type="Rhea" id="RHEA:37075"/>
        <dbReference type="Rhea" id="RHEA-COMP:10163"/>
        <dbReference type="Rhea" id="RHEA-COMP:11092"/>
        <dbReference type="Rhea" id="RHEA-COMP:14737"/>
        <dbReference type="Rhea" id="RHEA-COMP:14739"/>
        <dbReference type="ChEBI" id="CHEBI:13193"/>
        <dbReference type="ChEBI" id="CHEBI:15378"/>
        <dbReference type="ChEBI" id="CHEBI:17319"/>
        <dbReference type="ChEBI" id="CHEBI:17499"/>
        <dbReference type="ChEBI" id="CHEBI:29917"/>
        <dbReference type="ChEBI" id="CHEBI:57844"/>
        <dbReference type="ChEBI" id="CHEBI:57856"/>
        <dbReference type="ChEBI" id="CHEBI:59789"/>
        <dbReference type="ChEBI" id="CHEBI:64428"/>
        <dbReference type="ChEBI" id="CHEBI:74418"/>
        <dbReference type="ChEBI" id="CHEBI:74420"/>
        <dbReference type="EC" id="2.8.4.5"/>
    </reaction>
</comment>
<sequence length="446" mass="49719">MKTAKNRVAFTTLGCRTNQNDTAEMQAILMQEGFSVVDSGEEADIYVVNTCTVTQKSDQNSRLAVKKSLAINDQALVVFTGCYAQLNPEEAAQLNGLDIVLGNANKLEIADAIKTRLEQDSPKDAEAVADIVMTDIHAPREFKALPISAIQGRTKAFIKVQTGCDEKCSFCTVVRARGKSISDTRENILNNVRHAIDSGFKEITLTGINLGTWGMDFTPAQTFSSLVKDIIDLPGDYRVRLSSINPMEIEDELIDLMAQSDRICPHLHIPLQSGDDTILTRMRRNYLTQPFIDVVEKAASAIPELALGADLIVGFPGETDEQFENTRRLVERLPFTYLHVFTYSPREGTEAYDFKNEVPKKVKKERNRILTAIAKQKSLDYQKRFLNRKATVLVEAQRTRKESLLKGHTEHYIAVEFSGDDALANQLTEVRITDVSEQQVAACLPS</sequence>